<keyword evidence="3" id="KW-1185">Reference proteome</keyword>
<dbReference type="InterPro" id="IPR003673">
    <property type="entry name" value="CoA-Trfase_fam_III"/>
</dbReference>
<protein>
    <submittedName>
        <fullName evidence="2">CoA transferase</fullName>
    </submittedName>
</protein>
<keyword evidence="1 2" id="KW-0808">Transferase</keyword>
<evidence type="ECO:0000313" key="2">
    <source>
        <dbReference type="EMBL" id="GFG56521.1"/>
    </source>
</evidence>
<gene>
    <name evidence="2" type="ORF">MMUR_06570</name>
</gene>
<comment type="caution">
    <text evidence="2">The sequence shown here is derived from an EMBL/GenBank/DDBJ whole genome shotgun (WGS) entry which is preliminary data.</text>
</comment>
<reference evidence="2 3" key="1">
    <citation type="journal article" date="2019" name="Emerg. Microbes Infect.">
        <title>Comprehensive subspecies identification of 175 nontuberculous mycobacteria species based on 7547 genomic profiles.</title>
        <authorList>
            <person name="Matsumoto Y."/>
            <person name="Kinjo T."/>
            <person name="Motooka D."/>
            <person name="Nabeya D."/>
            <person name="Jung N."/>
            <person name="Uechi K."/>
            <person name="Horii T."/>
            <person name="Iida T."/>
            <person name="Fujita J."/>
            <person name="Nakamura S."/>
        </authorList>
    </citation>
    <scope>NUCLEOTIDE SEQUENCE [LARGE SCALE GENOMIC DNA]</scope>
    <source>
        <strain evidence="2 3">JCM 13392</strain>
    </source>
</reference>
<dbReference type="PANTHER" id="PTHR48207:SF3">
    <property type="entry name" value="SUCCINATE--HYDROXYMETHYLGLUTARATE COA-TRANSFERASE"/>
    <property type="match status" value="1"/>
</dbReference>
<name>A0A7I9WFJ0_9MYCO</name>
<dbReference type="GO" id="GO:0008410">
    <property type="term" value="F:CoA-transferase activity"/>
    <property type="evidence" value="ECO:0007669"/>
    <property type="project" value="TreeGrafter"/>
</dbReference>
<dbReference type="InterPro" id="IPR044855">
    <property type="entry name" value="CoA-Trfase_III_dom3_sf"/>
</dbReference>
<dbReference type="EMBL" id="BLKT01000003">
    <property type="protein sequence ID" value="GFG56521.1"/>
    <property type="molecule type" value="Genomic_DNA"/>
</dbReference>
<dbReference type="Gene3D" id="3.40.50.10540">
    <property type="entry name" value="Crotonobetainyl-coa:carnitine coa-transferase, domain 1"/>
    <property type="match status" value="1"/>
</dbReference>
<organism evidence="2 3">
    <name type="scientific">Mycolicibacterium murale</name>
    <dbReference type="NCBI Taxonomy" id="182220"/>
    <lineage>
        <taxon>Bacteria</taxon>
        <taxon>Bacillati</taxon>
        <taxon>Actinomycetota</taxon>
        <taxon>Actinomycetes</taxon>
        <taxon>Mycobacteriales</taxon>
        <taxon>Mycobacteriaceae</taxon>
        <taxon>Mycolicibacterium</taxon>
    </lineage>
</organism>
<dbReference type="Pfam" id="PF02515">
    <property type="entry name" value="CoA_transf_3"/>
    <property type="match status" value="1"/>
</dbReference>
<dbReference type="InterPro" id="IPR050483">
    <property type="entry name" value="CoA-transferase_III_domain"/>
</dbReference>
<dbReference type="Proteomes" id="UP000465241">
    <property type="component" value="Unassembled WGS sequence"/>
</dbReference>
<evidence type="ECO:0000256" key="1">
    <source>
        <dbReference type="ARBA" id="ARBA00022679"/>
    </source>
</evidence>
<dbReference type="AlphaFoldDB" id="A0A7I9WFJ0"/>
<dbReference type="InterPro" id="IPR023606">
    <property type="entry name" value="CoA-Trfase_III_dom_1_sf"/>
</dbReference>
<sequence length="404" mass="42939">MKVVDLTHALAGPYTTMLLADLGADVLKVESPAGDLSRRAGPFHPDDATRAFGGYFQSVNRGKRSIVLDLKTAADAAVFRSLAAEADVVVENFSAGVMERLGLSYEVLRDDNPRLIYATVRGFGDARSGQSPYQGWPAFDVVVQAMAGIMGITGTENGDPIKVGPGIGDIFPGALLALGITSALYEARSTGQGQFVDIAMYDAVLALCERIVYQHSYAGIVAKPEGNKHPVWSPYDVLPALDGWVTIAAPSDVRWRTLCALIDRPDLAANAALATNLQRVARRDEIFGLLAAWTCTRTKAEILDILGGHVPVGAVRDAAEIMADPHVAARNMVIHLEQPGTTTAPAVAGQPLKFSRTPALPDRRAPLLDEDGPAIRDALSQNRSAFCSGEAIPCAAAPAHPIER</sequence>
<dbReference type="Gene3D" id="3.30.1540.10">
    <property type="entry name" value="formyl-coa transferase, domain 3"/>
    <property type="match status" value="1"/>
</dbReference>
<dbReference type="SUPFAM" id="SSF89796">
    <property type="entry name" value="CoA-transferase family III (CaiB/BaiF)"/>
    <property type="match status" value="1"/>
</dbReference>
<accession>A0A7I9WFJ0</accession>
<evidence type="ECO:0000313" key="3">
    <source>
        <dbReference type="Proteomes" id="UP000465241"/>
    </source>
</evidence>
<proteinExistence type="predicted"/>
<dbReference type="PANTHER" id="PTHR48207">
    <property type="entry name" value="SUCCINATE--HYDROXYMETHYLGLUTARATE COA-TRANSFERASE"/>
    <property type="match status" value="1"/>
</dbReference>